<sequence>MTLSNSIHLDKNSNPYVMKHLIPIFFLLFIFQGYAQLPDQIELPKHRGKKITYEHEFAKAFLYVSSDNRMYDLLGEQIKNPNVITEKLKKIPKESIHEVYIFADKRADYKTIDKIKAAVARSGIDQVVHMMRFISGFRSAFGYTNKLDIPKKVLDTKKTAIPTTKEKYKKLSYQQIRIQGNKKVRLLNGKELEIDSKAYKKMINSSDLIAVDYASNLLYEDYIFWLNKTQKVLKKQKKEKPTRITEQLVTLMKYSNQKEVKITRNPEE</sequence>
<gene>
    <name evidence="2" type="ORF">GCM10009430_05710</name>
</gene>
<evidence type="ECO:0000256" key="1">
    <source>
        <dbReference type="SAM" id="Phobius"/>
    </source>
</evidence>
<keyword evidence="1" id="KW-0812">Transmembrane</keyword>
<dbReference type="Proteomes" id="UP001501758">
    <property type="component" value="Unassembled WGS sequence"/>
</dbReference>
<dbReference type="EMBL" id="BAAAGE010000001">
    <property type="protein sequence ID" value="GAA0713663.1"/>
    <property type="molecule type" value="Genomic_DNA"/>
</dbReference>
<reference evidence="2 3" key="1">
    <citation type="journal article" date="2019" name="Int. J. Syst. Evol. Microbiol.">
        <title>The Global Catalogue of Microorganisms (GCM) 10K type strain sequencing project: providing services to taxonomists for standard genome sequencing and annotation.</title>
        <authorList>
            <consortium name="The Broad Institute Genomics Platform"/>
            <consortium name="The Broad Institute Genome Sequencing Center for Infectious Disease"/>
            <person name="Wu L."/>
            <person name="Ma J."/>
        </authorList>
    </citation>
    <scope>NUCLEOTIDE SEQUENCE [LARGE SCALE GENOMIC DNA]</scope>
    <source>
        <strain evidence="2 3">JCM 15974</strain>
    </source>
</reference>
<name>A0ABN1IHE8_9FLAO</name>
<feature type="transmembrane region" description="Helical" evidence="1">
    <location>
        <begin position="20"/>
        <end position="37"/>
    </location>
</feature>
<comment type="caution">
    <text evidence="2">The sequence shown here is derived from an EMBL/GenBank/DDBJ whole genome shotgun (WGS) entry which is preliminary data.</text>
</comment>
<evidence type="ECO:0000313" key="2">
    <source>
        <dbReference type="EMBL" id="GAA0713663.1"/>
    </source>
</evidence>
<keyword evidence="3" id="KW-1185">Reference proteome</keyword>
<organism evidence="2 3">
    <name type="scientific">Aquimarina litoralis</name>
    <dbReference type="NCBI Taxonomy" id="584605"/>
    <lineage>
        <taxon>Bacteria</taxon>
        <taxon>Pseudomonadati</taxon>
        <taxon>Bacteroidota</taxon>
        <taxon>Flavobacteriia</taxon>
        <taxon>Flavobacteriales</taxon>
        <taxon>Flavobacteriaceae</taxon>
        <taxon>Aquimarina</taxon>
    </lineage>
</organism>
<keyword evidence="1" id="KW-1133">Transmembrane helix</keyword>
<evidence type="ECO:0000313" key="3">
    <source>
        <dbReference type="Proteomes" id="UP001501758"/>
    </source>
</evidence>
<keyword evidence="1" id="KW-0472">Membrane</keyword>
<proteinExistence type="predicted"/>
<accession>A0ABN1IHE8</accession>
<protein>
    <submittedName>
        <fullName evidence="2">Uncharacterized protein</fullName>
    </submittedName>
</protein>